<dbReference type="InterPro" id="IPR039420">
    <property type="entry name" value="WalR-like"/>
</dbReference>
<sequence>MKSILLVEDDKSLNQGIALKLKKEGYRFSSAFSLGEAEELFDSAAWDLIICDVGLPDGSGLDFCRKVRQVSDVFILFLTALDSEIDMVTAYDLGADDYMTKPFSLMVLVSKVHAFMRRAKEAPAVRILSGDILFSLREMKAFRQRQEGGPEPIPLSKKELQLLLCLMENACQILTREQILEQVWGMEGQFVDDNTVPVNISRLKGKIGGSYIQNVRGIGYIWTEESFRE</sequence>
<dbReference type="GO" id="GO:0000976">
    <property type="term" value="F:transcription cis-regulatory region binding"/>
    <property type="evidence" value="ECO:0007669"/>
    <property type="project" value="TreeGrafter"/>
</dbReference>
<evidence type="ECO:0000256" key="1">
    <source>
        <dbReference type="ARBA" id="ARBA00018672"/>
    </source>
</evidence>
<dbReference type="PROSITE" id="PS51755">
    <property type="entry name" value="OMPR_PHOB"/>
    <property type="match status" value="1"/>
</dbReference>
<dbReference type="Gene3D" id="6.10.250.690">
    <property type="match status" value="1"/>
</dbReference>
<dbReference type="CDD" id="cd00383">
    <property type="entry name" value="trans_reg_C"/>
    <property type="match status" value="1"/>
</dbReference>
<dbReference type="InterPro" id="IPR011006">
    <property type="entry name" value="CheY-like_superfamily"/>
</dbReference>
<accession>A0A921I2R1</accession>
<dbReference type="InterPro" id="IPR001789">
    <property type="entry name" value="Sig_transdc_resp-reg_receiver"/>
</dbReference>
<dbReference type="PROSITE" id="PS50110">
    <property type="entry name" value="RESPONSE_REGULATORY"/>
    <property type="match status" value="1"/>
</dbReference>
<keyword evidence="3 7" id="KW-0238">DNA-binding</keyword>
<evidence type="ECO:0000256" key="3">
    <source>
        <dbReference type="ARBA" id="ARBA00023125"/>
    </source>
</evidence>
<dbReference type="SUPFAM" id="SSF52172">
    <property type="entry name" value="CheY-like"/>
    <property type="match status" value="1"/>
</dbReference>
<dbReference type="PANTHER" id="PTHR48111:SF73">
    <property type="entry name" value="ALKALINE PHOSPHATASE SYNTHESIS TRANSCRIPTIONAL REGULATORY PROTEIN PHOP"/>
    <property type="match status" value="1"/>
</dbReference>
<name>A0A921I2R1_9FIRM</name>
<evidence type="ECO:0000259" key="8">
    <source>
        <dbReference type="PROSITE" id="PS50110"/>
    </source>
</evidence>
<dbReference type="GO" id="GO:0000156">
    <property type="term" value="F:phosphorelay response regulator activity"/>
    <property type="evidence" value="ECO:0007669"/>
    <property type="project" value="TreeGrafter"/>
</dbReference>
<dbReference type="SUPFAM" id="SSF46894">
    <property type="entry name" value="C-terminal effector domain of the bipartite response regulators"/>
    <property type="match status" value="1"/>
</dbReference>
<dbReference type="Proteomes" id="UP000769156">
    <property type="component" value="Unassembled WGS sequence"/>
</dbReference>
<protein>
    <recommendedName>
        <fullName evidence="1">Stage 0 sporulation protein A homolog</fullName>
    </recommendedName>
</protein>
<dbReference type="Gene3D" id="1.10.10.10">
    <property type="entry name" value="Winged helix-like DNA-binding domain superfamily/Winged helix DNA-binding domain"/>
    <property type="match status" value="1"/>
</dbReference>
<dbReference type="InterPro" id="IPR001867">
    <property type="entry name" value="OmpR/PhoB-type_DNA-bd"/>
</dbReference>
<dbReference type="EMBL" id="DYVY01000151">
    <property type="protein sequence ID" value="HJF94949.1"/>
    <property type="molecule type" value="Genomic_DNA"/>
</dbReference>
<dbReference type="AlphaFoldDB" id="A0A921I2R1"/>
<evidence type="ECO:0000256" key="4">
    <source>
        <dbReference type="ARBA" id="ARBA00023163"/>
    </source>
</evidence>
<feature type="modified residue" description="4-aspartylphosphate" evidence="6">
    <location>
        <position position="52"/>
    </location>
</feature>
<dbReference type="InterPro" id="IPR036388">
    <property type="entry name" value="WH-like_DNA-bd_sf"/>
</dbReference>
<feature type="domain" description="OmpR/PhoB-type" evidence="9">
    <location>
        <begin position="124"/>
        <end position="224"/>
    </location>
</feature>
<evidence type="ECO:0000256" key="5">
    <source>
        <dbReference type="ARBA" id="ARBA00024867"/>
    </source>
</evidence>
<proteinExistence type="predicted"/>
<keyword evidence="4" id="KW-0804">Transcription</keyword>
<dbReference type="Pfam" id="PF00072">
    <property type="entry name" value="Response_reg"/>
    <property type="match status" value="1"/>
</dbReference>
<dbReference type="GO" id="GO:0032993">
    <property type="term" value="C:protein-DNA complex"/>
    <property type="evidence" value="ECO:0007669"/>
    <property type="project" value="TreeGrafter"/>
</dbReference>
<reference evidence="10" key="2">
    <citation type="submission" date="2021-09" db="EMBL/GenBank/DDBJ databases">
        <authorList>
            <person name="Gilroy R."/>
        </authorList>
    </citation>
    <scope>NUCLEOTIDE SEQUENCE</scope>
    <source>
        <strain evidence="10">ChiSjej5B23-16112</strain>
    </source>
</reference>
<evidence type="ECO:0000256" key="2">
    <source>
        <dbReference type="ARBA" id="ARBA00023015"/>
    </source>
</evidence>
<dbReference type="InterPro" id="IPR016032">
    <property type="entry name" value="Sig_transdc_resp-reg_C-effctor"/>
</dbReference>
<dbReference type="CDD" id="cd17574">
    <property type="entry name" value="REC_OmpR"/>
    <property type="match status" value="1"/>
</dbReference>
<evidence type="ECO:0000256" key="6">
    <source>
        <dbReference type="PROSITE-ProRule" id="PRU00169"/>
    </source>
</evidence>
<organism evidence="10 11">
    <name type="scientific">Lachnoclostridium phocaeense</name>
    <dbReference type="NCBI Taxonomy" id="1871021"/>
    <lineage>
        <taxon>Bacteria</taxon>
        <taxon>Bacillati</taxon>
        <taxon>Bacillota</taxon>
        <taxon>Clostridia</taxon>
        <taxon>Lachnospirales</taxon>
        <taxon>Lachnospiraceae</taxon>
    </lineage>
</organism>
<dbReference type="GO" id="GO:0006355">
    <property type="term" value="P:regulation of DNA-templated transcription"/>
    <property type="evidence" value="ECO:0007669"/>
    <property type="project" value="InterPro"/>
</dbReference>
<keyword evidence="2" id="KW-0805">Transcription regulation</keyword>
<dbReference type="SMART" id="SM00448">
    <property type="entry name" value="REC"/>
    <property type="match status" value="1"/>
</dbReference>
<dbReference type="Pfam" id="PF00486">
    <property type="entry name" value="Trans_reg_C"/>
    <property type="match status" value="1"/>
</dbReference>
<keyword evidence="6" id="KW-0597">Phosphoprotein</keyword>
<feature type="DNA-binding region" description="OmpR/PhoB-type" evidence="7">
    <location>
        <begin position="124"/>
        <end position="224"/>
    </location>
</feature>
<comment type="function">
    <text evidence="5">May play the central regulatory role in sporulation. It may be an element of the effector pathway responsible for the activation of sporulation genes in response to nutritional stress. Spo0A may act in concert with spo0H (a sigma factor) to control the expression of some genes that are critical to the sporulation process.</text>
</comment>
<dbReference type="GO" id="GO:0005829">
    <property type="term" value="C:cytosol"/>
    <property type="evidence" value="ECO:0007669"/>
    <property type="project" value="TreeGrafter"/>
</dbReference>
<evidence type="ECO:0000313" key="10">
    <source>
        <dbReference type="EMBL" id="HJF94949.1"/>
    </source>
</evidence>
<gene>
    <name evidence="10" type="ORF">K8V82_09205</name>
</gene>
<comment type="caution">
    <text evidence="10">The sequence shown here is derived from an EMBL/GenBank/DDBJ whole genome shotgun (WGS) entry which is preliminary data.</text>
</comment>
<feature type="domain" description="Response regulatory" evidence="8">
    <location>
        <begin position="3"/>
        <end position="116"/>
    </location>
</feature>
<dbReference type="Gene3D" id="3.40.50.2300">
    <property type="match status" value="1"/>
</dbReference>
<dbReference type="SMART" id="SM00862">
    <property type="entry name" value="Trans_reg_C"/>
    <property type="match status" value="1"/>
</dbReference>
<evidence type="ECO:0000256" key="7">
    <source>
        <dbReference type="PROSITE-ProRule" id="PRU01091"/>
    </source>
</evidence>
<evidence type="ECO:0000313" key="11">
    <source>
        <dbReference type="Proteomes" id="UP000769156"/>
    </source>
</evidence>
<dbReference type="PANTHER" id="PTHR48111">
    <property type="entry name" value="REGULATOR OF RPOS"/>
    <property type="match status" value="1"/>
</dbReference>
<evidence type="ECO:0000259" key="9">
    <source>
        <dbReference type="PROSITE" id="PS51755"/>
    </source>
</evidence>
<reference evidence="10" key="1">
    <citation type="journal article" date="2021" name="PeerJ">
        <title>Extensive microbial diversity within the chicken gut microbiome revealed by metagenomics and culture.</title>
        <authorList>
            <person name="Gilroy R."/>
            <person name="Ravi A."/>
            <person name="Getino M."/>
            <person name="Pursley I."/>
            <person name="Horton D.L."/>
            <person name="Alikhan N.F."/>
            <person name="Baker D."/>
            <person name="Gharbi K."/>
            <person name="Hall N."/>
            <person name="Watson M."/>
            <person name="Adriaenssens E.M."/>
            <person name="Foster-Nyarko E."/>
            <person name="Jarju S."/>
            <person name="Secka A."/>
            <person name="Antonio M."/>
            <person name="Oren A."/>
            <person name="Chaudhuri R.R."/>
            <person name="La Ragione R."/>
            <person name="Hildebrand F."/>
            <person name="Pallen M.J."/>
        </authorList>
    </citation>
    <scope>NUCLEOTIDE SEQUENCE</scope>
    <source>
        <strain evidence="10">ChiSjej5B23-16112</strain>
    </source>
</reference>